<feature type="domain" description="AAA" evidence="9">
    <location>
        <begin position="53"/>
        <end position="170"/>
    </location>
</feature>
<dbReference type="InterPro" id="IPR025669">
    <property type="entry name" value="AAA_dom"/>
</dbReference>
<sequence>MKKMTRAARQLIVREQPQAVISEQYRTLRTNIKFSKSDKLKSFLVTSAIQAEGKSTTAANLAYLLAEEGKNVLFIDADLRKPTVHYTFHLKNTVGLSHVLSNQIEVASAIQRTDVTGLSIMTSGPIPPNPSELLGSQRFQIFLAEVEESYDWIIFDTSPLLAVTDTQLLANRLDGTILVVDSMNTDKKMAKKAMNLLKSADAKVLGVVMNNVTASNVNYYSSKYYRSYVND</sequence>
<dbReference type="EC" id="2.7.10.2" evidence="2"/>
<dbReference type="Gene3D" id="3.40.50.300">
    <property type="entry name" value="P-loop containing nucleotide triphosphate hydrolases"/>
    <property type="match status" value="1"/>
</dbReference>
<proteinExistence type="inferred from homology"/>
<evidence type="ECO:0000256" key="4">
    <source>
        <dbReference type="ARBA" id="ARBA00022741"/>
    </source>
</evidence>
<dbReference type="InterPro" id="IPR027417">
    <property type="entry name" value="P-loop_NTPase"/>
</dbReference>
<accession>A0A433RYG7</accession>
<evidence type="ECO:0000313" key="11">
    <source>
        <dbReference type="Proteomes" id="UP000288623"/>
    </source>
</evidence>
<dbReference type="PANTHER" id="PTHR32309:SF13">
    <property type="entry name" value="FERRIC ENTEROBACTIN TRANSPORT PROTEIN FEPE"/>
    <property type="match status" value="1"/>
</dbReference>
<dbReference type="CDD" id="cd05387">
    <property type="entry name" value="BY-kinase"/>
    <property type="match status" value="1"/>
</dbReference>
<dbReference type="GO" id="GO:0005886">
    <property type="term" value="C:plasma membrane"/>
    <property type="evidence" value="ECO:0007669"/>
    <property type="project" value="TreeGrafter"/>
</dbReference>
<dbReference type="Pfam" id="PF13614">
    <property type="entry name" value="AAA_31"/>
    <property type="match status" value="1"/>
</dbReference>
<name>A0A433RYG7_9BACL</name>
<keyword evidence="6" id="KW-0067">ATP-binding</keyword>
<evidence type="ECO:0000313" key="10">
    <source>
        <dbReference type="EMBL" id="RUS58324.1"/>
    </source>
</evidence>
<gene>
    <name evidence="10" type="ORF">QI30_01010</name>
</gene>
<dbReference type="GO" id="GO:0004715">
    <property type="term" value="F:non-membrane spanning protein tyrosine kinase activity"/>
    <property type="evidence" value="ECO:0007669"/>
    <property type="project" value="UniProtKB-EC"/>
</dbReference>
<dbReference type="PANTHER" id="PTHR32309">
    <property type="entry name" value="TYROSINE-PROTEIN KINASE"/>
    <property type="match status" value="1"/>
</dbReference>
<dbReference type="GO" id="GO:0042802">
    <property type="term" value="F:identical protein binding"/>
    <property type="evidence" value="ECO:0007669"/>
    <property type="project" value="UniProtKB-ARBA"/>
</dbReference>
<evidence type="ECO:0000256" key="1">
    <source>
        <dbReference type="ARBA" id="ARBA00007316"/>
    </source>
</evidence>
<comment type="caution">
    <text evidence="10">The sequence shown here is derived from an EMBL/GenBank/DDBJ whole genome shotgun (WGS) entry which is preliminary data.</text>
</comment>
<dbReference type="AlphaFoldDB" id="A0A433RYG7"/>
<dbReference type="OrthoDB" id="9794577at2"/>
<keyword evidence="5" id="KW-0418">Kinase</keyword>
<dbReference type="RefSeq" id="WP_126989088.1">
    <property type="nucleotide sequence ID" value="NZ_JTFC01000005.1"/>
</dbReference>
<keyword evidence="11" id="KW-1185">Reference proteome</keyword>
<comment type="similarity">
    <text evidence="1">Belongs to the CpsD/CapB family.</text>
</comment>
<keyword evidence="7" id="KW-0829">Tyrosine-protein kinase</keyword>
<reference evidence="10 11" key="1">
    <citation type="submission" date="2014-11" db="EMBL/GenBank/DDBJ databases">
        <title>Genome sequence and analysis of novel Kurthia sp.</title>
        <authorList>
            <person name="Lawson J.N."/>
            <person name="Gonzalez J.E."/>
            <person name="Rinauldi L."/>
            <person name="Xuan Z."/>
            <person name="Firman A."/>
            <person name="Shaddox L."/>
            <person name="Trudeau A."/>
            <person name="Shah S."/>
            <person name="Reiman D."/>
        </authorList>
    </citation>
    <scope>NUCLEOTIDE SEQUENCE [LARGE SCALE GENOMIC DNA]</scope>
    <source>
        <strain evidence="10 11">3B1D</strain>
    </source>
</reference>
<dbReference type="NCBIfam" id="TIGR01007">
    <property type="entry name" value="eps_fam"/>
    <property type="match status" value="1"/>
</dbReference>
<keyword evidence="4" id="KW-0547">Nucleotide-binding</keyword>
<evidence type="ECO:0000256" key="7">
    <source>
        <dbReference type="ARBA" id="ARBA00023137"/>
    </source>
</evidence>
<dbReference type="GO" id="GO:0005524">
    <property type="term" value="F:ATP binding"/>
    <property type="evidence" value="ECO:0007669"/>
    <property type="project" value="UniProtKB-KW"/>
</dbReference>
<evidence type="ECO:0000256" key="5">
    <source>
        <dbReference type="ARBA" id="ARBA00022777"/>
    </source>
</evidence>
<evidence type="ECO:0000259" key="9">
    <source>
        <dbReference type="Pfam" id="PF13614"/>
    </source>
</evidence>
<dbReference type="InterPro" id="IPR005702">
    <property type="entry name" value="Wzc-like_C"/>
</dbReference>
<dbReference type="EMBL" id="JTFC01000005">
    <property type="protein sequence ID" value="RUS58324.1"/>
    <property type="molecule type" value="Genomic_DNA"/>
</dbReference>
<dbReference type="InterPro" id="IPR050445">
    <property type="entry name" value="Bact_polysacc_biosynth/exp"/>
</dbReference>
<keyword evidence="3" id="KW-0808">Transferase</keyword>
<dbReference type="FunFam" id="3.40.50.300:FF:000527">
    <property type="entry name" value="Tyrosine-protein kinase etk"/>
    <property type="match status" value="1"/>
</dbReference>
<comment type="catalytic activity">
    <reaction evidence="8">
        <text>L-tyrosyl-[protein] + ATP = O-phospho-L-tyrosyl-[protein] + ADP + H(+)</text>
        <dbReference type="Rhea" id="RHEA:10596"/>
        <dbReference type="Rhea" id="RHEA-COMP:10136"/>
        <dbReference type="Rhea" id="RHEA-COMP:20101"/>
        <dbReference type="ChEBI" id="CHEBI:15378"/>
        <dbReference type="ChEBI" id="CHEBI:30616"/>
        <dbReference type="ChEBI" id="CHEBI:46858"/>
        <dbReference type="ChEBI" id="CHEBI:61978"/>
        <dbReference type="ChEBI" id="CHEBI:456216"/>
        <dbReference type="EC" id="2.7.10.2"/>
    </reaction>
</comment>
<dbReference type="Proteomes" id="UP000288623">
    <property type="component" value="Unassembled WGS sequence"/>
</dbReference>
<evidence type="ECO:0000256" key="6">
    <source>
        <dbReference type="ARBA" id="ARBA00022840"/>
    </source>
</evidence>
<dbReference type="SUPFAM" id="SSF52540">
    <property type="entry name" value="P-loop containing nucleoside triphosphate hydrolases"/>
    <property type="match status" value="1"/>
</dbReference>
<evidence type="ECO:0000256" key="8">
    <source>
        <dbReference type="ARBA" id="ARBA00051245"/>
    </source>
</evidence>
<evidence type="ECO:0000256" key="2">
    <source>
        <dbReference type="ARBA" id="ARBA00011903"/>
    </source>
</evidence>
<organism evidence="10 11">
    <name type="scientific">Candidatus Kurthia intestinigallinarum</name>
    <dbReference type="NCBI Taxonomy" id="1562256"/>
    <lineage>
        <taxon>Bacteria</taxon>
        <taxon>Bacillati</taxon>
        <taxon>Bacillota</taxon>
        <taxon>Bacilli</taxon>
        <taxon>Bacillales</taxon>
        <taxon>Caryophanaceae</taxon>
        <taxon>Kurthia</taxon>
    </lineage>
</organism>
<evidence type="ECO:0000256" key="3">
    <source>
        <dbReference type="ARBA" id="ARBA00022679"/>
    </source>
</evidence>
<protein>
    <recommendedName>
        <fullName evidence="2">non-specific protein-tyrosine kinase</fullName>
        <ecNumber evidence="2">2.7.10.2</ecNumber>
    </recommendedName>
</protein>